<feature type="compositionally biased region" description="Basic and acidic residues" evidence="3">
    <location>
        <begin position="307"/>
        <end position="321"/>
    </location>
</feature>
<protein>
    <recommendedName>
        <fullName evidence="6">Protein phosphatase 1 regulatory subunit 7</fullName>
    </recommendedName>
</protein>
<dbReference type="InterPro" id="IPR032675">
    <property type="entry name" value="LRR_dom_sf"/>
</dbReference>
<feature type="region of interest" description="Disordered" evidence="3">
    <location>
        <begin position="307"/>
        <end position="415"/>
    </location>
</feature>
<dbReference type="Proteomes" id="UP000274822">
    <property type="component" value="Unassembled WGS sequence"/>
</dbReference>
<evidence type="ECO:0000313" key="4">
    <source>
        <dbReference type="EMBL" id="RUS28740.1"/>
    </source>
</evidence>
<feature type="compositionally biased region" description="Gly residues" evidence="3">
    <location>
        <begin position="574"/>
        <end position="595"/>
    </location>
</feature>
<dbReference type="PANTHER" id="PTHR15454">
    <property type="entry name" value="NISCHARIN RELATED"/>
    <property type="match status" value="1"/>
</dbReference>
<proteinExistence type="predicted"/>
<feature type="compositionally biased region" description="Polar residues" evidence="3">
    <location>
        <begin position="459"/>
        <end position="475"/>
    </location>
</feature>
<dbReference type="SMART" id="SM00369">
    <property type="entry name" value="LRR_TYP"/>
    <property type="match status" value="5"/>
</dbReference>
<dbReference type="SMART" id="SM00365">
    <property type="entry name" value="LRR_SD22"/>
    <property type="match status" value="5"/>
</dbReference>
<dbReference type="GO" id="GO:0005737">
    <property type="term" value="C:cytoplasm"/>
    <property type="evidence" value="ECO:0007669"/>
    <property type="project" value="TreeGrafter"/>
</dbReference>
<dbReference type="SUPFAM" id="SSF52058">
    <property type="entry name" value="L domain-like"/>
    <property type="match status" value="1"/>
</dbReference>
<comment type="caution">
    <text evidence="4">The sequence shown here is derived from an EMBL/GenBank/DDBJ whole genome shotgun (WGS) entry which is preliminary data.</text>
</comment>
<reference evidence="4 5" key="1">
    <citation type="journal article" date="2018" name="New Phytol.">
        <title>Phylogenomics of Endogonaceae and evolution of mycorrhizas within Mucoromycota.</title>
        <authorList>
            <person name="Chang Y."/>
            <person name="Desiro A."/>
            <person name="Na H."/>
            <person name="Sandor L."/>
            <person name="Lipzen A."/>
            <person name="Clum A."/>
            <person name="Barry K."/>
            <person name="Grigoriev I.V."/>
            <person name="Martin F.M."/>
            <person name="Stajich J.E."/>
            <person name="Smith M.E."/>
            <person name="Bonito G."/>
            <person name="Spatafora J.W."/>
        </authorList>
    </citation>
    <scope>NUCLEOTIDE SEQUENCE [LARGE SCALE GENOMIC DNA]</scope>
    <source>
        <strain evidence="4 5">AD002</strain>
    </source>
</reference>
<evidence type="ECO:0000256" key="2">
    <source>
        <dbReference type="ARBA" id="ARBA00022737"/>
    </source>
</evidence>
<organism evidence="4 5">
    <name type="scientific">Jimgerdemannia flammicorona</name>
    <dbReference type="NCBI Taxonomy" id="994334"/>
    <lineage>
        <taxon>Eukaryota</taxon>
        <taxon>Fungi</taxon>
        <taxon>Fungi incertae sedis</taxon>
        <taxon>Mucoromycota</taxon>
        <taxon>Mucoromycotina</taxon>
        <taxon>Endogonomycetes</taxon>
        <taxon>Endogonales</taxon>
        <taxon>Endogonaceae</taxon>
        <taxon>Jimgerdemannia</taxon>
    </lineage>
</organism>
<feature type="region of interest" description="Disordered" evidence="3">
    <location>
        <begin position="573"/>
        <end position="595"/>
    </location>
</feature>
<dbReference type="Pfam" id="PF14580">
    <property type="entry name" value="LRR_9"/>
    <property type="match status" value="1"/>
</dbReference>
<dbReference type="InterPro" id="IPR003591">
    <property type="entry name" value="Leu-rich_rpt_typical-subtyp"/>
</dbReference>
<dbReference type="AlphaFoldDB" id="A0A433QG00"/>
<accession>A0A433QG00</accession>
<evidence type="ECO:0000256" key="3">
    <source>
        <dbReference type="SAM" id="MobiDB-lite"/>
    </source>
</evidence>
<name>A0A433QG00_9FUNG</name>
<feature type="compositionally biased region" description="Basic and acidic residues" evidence="3">
    <location>
        <begin position="337"/>
        <end position="360"/>
    </location>
</feature>
<keyword evidence="1" id="KW-0433">Leucine-rich repeat</keyword>
<feature type="region of interest" description="Disordered" evidence="3">
    <location>
        <begin position="427"/>
        <end position="479"/>
    </location>
</feature>
<dbReference type="PROSITE" id="PS51450">
    <property type="entry name" value="LRR"/>
    <property type="match status" value="5"/>
</dbReference>
<keyword evidence="2" id="KW-0677">Repeat</keyword>
<dbReference type="EMBL" id="RBNJ01006211">
    <property type="protein sequence ID" value="RUS28740.1"/>
    <property type="molecule type" value="Genomic_DNA"/>
</dbReference>
<keyword evidence="5" id="KW-1185">Reference proteome</keyword>
<dbReference type="Gene3D" id="3.80.10.10">
    <property type="entry name" value="Ribonuclease Inhibitor"/>
    <property type="match status" value="2"/>
</dbReference>
<sequence>MKLTPALISNLVNIPIPDIKDLDVSKRGISHIEDISACVSLRKLNLAHNDIRSPDALSGIQYLDELTLLNLSGNHLESCEGVHKLTRLFVLNMSHNQVNRISIHVTYLKALKALILNHNKIKTVENIGNLVDLNTLGTFTNPILPVLPRTRIVFLSLSFSLPNLVISNNKLDALPSLPSLTNLTKLSAAHNKLHLIPDLSSNAALKELRLNDNKILAVPETVRECSALEILDLGNNLIREWSDVAPLGSLIHLLNLNLKGNPICQKPEYKETILQLIPSLRVLDGERFDLKFLERREKQQAFAKLKKEKEEMLSRKKEVRQQKKRKREGGVEGFDQDDMKVDEQGEEMNEKGRMDGSGKVDRKHKKSTTESGKTGAVAKKRGAKVAVEQESEGNEGAKTKRKEAKNVGMMGRGPLAPHLLQAHLPHRDLDGDLEMEDVDSGAVTKKSETSPRRKGTATKEATPSKKQLTGMPDTSKSVKHDPFFETVQDVSKSISKSPNSANKTATTTSMSITSVIRPSSTPHDSEPITDALLRSGVVAVVDHTKKAARARGAQPKRAPIDVAAVLEMEAGRSGISGIGGDTGERGTGLDVGGWD</sequence>
<evidence type="ECO:0000256" key="1">
    <source>
        <dbReference type="ARBA" id="ARBA00022614"/>
    </source>
</evidence>
<evidence type="ECO:0008006" key="6">
    <source>
        <dbReference type="Google" id="ProtNLM"/>
    </source>
</evidence>
<dbReference type="InterPro" id="IPR001611">
    <property type="entry name" value="Leu-rich_rpt"/>
</dbReference>
<evidence type="ECO:0000313" key="5">
    <source>
        <dbReference type="Proteomes" id="UP000274822"/>
    </source>
</evidence>
<gene>
    <name evidence="4" type="ORF">BC938DRAFT_481516</name>
</gene>